<feature type="transmembrane region" description="Helical" evidence="10">
    <location>
        <begin position="121"/>
        <end position="141"/>
    </location>
</feature>
<name>A0AAD3SNK2_NEPGR</name>
<dbReference type="InterPro" id="IPR051014">
    <property type="entry name" value="Cation_Transport_ATPase_IB"/>
</dbReference>
<evidence type="ECO:0000313" key="12">
    <source>
        <dbReference type="EMBL" id="GMH13611.1"/>
    </source>
</evidence>
<dbReference type="FunFam" id="3.30.70.100:FF:000022">
    <property type="entry name" value="Putative cadmium/zinc-transporting ATPase 3"/>
    <property type="match status" value="1"/>
</dbReference>
<dbReference type="PANTHER" id="PTHR48085:SF5">
    <property type="entry name" value="CADMIUM_ZINC-TRANSPORTING ATPASE HMA4-RELATED"/>
    <property type="match status" value="1"/>
</dbReference>
<dbReference type="EMBL" id="BSYO01000013">
    <property type="protein sequence ID" value="GMH13611.1"/>
    <property type="molecule type" value="Genomic_DNA"/>
</dbReference>
<evidence type="ECO:0000256" key="4">
    <source>
        <dbReference type="ARBA" id="ARBA00022723"/>
    </source>
</evidence>
<dbReference type="NCBIfam" id="TIGR01525">
    <property type="entry name" value="ATPase-IB_hvy"/>
    <property type="match status" value="1"/>
</dbReference>
<dbReference type="Pfam" id="PF00122">
    <property type="entry name" value="E1-E2_ATPase"/>
    <property type="match status" value="1"/>
</dbReference>
<dbReference type="InterPro" id="IPR044492">
    <property type="entry name" value="P_typ_ATPase_HD_dom"/>
</dbReference>
<sequence length="1087" mass="117492">MGGNEKEFQAKKLQESHFNVMGLCCSSEVPLIEKLLKPLEGVQEVSIIVPTKTVIVVHDISHISQLQILKVLNQARLEANVRVKGEPITYGKKWPSPHVIVCGLLLMLSFLKYVYHPFQWLSLAAVAVGAWPILLRAVAAIRNFTVDVSLLISITVVGTIALKDYLEAGSIVFLFTIAEWLESRASHKATAAMSLLMSLAPGKAVIAETGESVNVEDVKLNTILAVKAGDIIPIDGVVIDGNCEVDEKTLTGESFPVAKSKDSVVWAGTINLNGYISVKTTALSEDCVVAKMAKLVEEAQNRKTKTQRFIDTCAKYYTPTVVILAAALAAVPAALRVDNVKHWFHLSLVVLVSGCPCGLILSTPVAAFCALSKAATSGLLIKGGDYLELLAKIKVVAFDKTGTITSGDFTLTDFQSLSHDISINTLLYWVSSIESKSSHPIGSALVDYGRSLSIEPKPEEVEEFENFPGEGICGKIDRRHIYIGNPRIGQRSGCVVDQNVEGNTEWEGKTLGYIYDGAGLIGVFRLSDSCRSGAKEAIRELKSMGIRTAMLTGDSHAAAVHAQEQLGGSMDEIHAELLPEEKARIIQDYKNIIGPTAMIGDGVNDAPALATADVGISMGISGSSLAKETGHVVLMSTDIRKIPRAIQLAKRSFRKVVENVIISIAIKAGVIVLAISGHPLIWLAVLADIATCLLVIFNSMLLLGIREHGHRHLPSSALGHAHDKRACCSATSHCSEAPKQCCSKKTDTVHNSFHIPSCVSWHTHDKRTCCAATSHWSESPKQCCSKKTVTEADSVHSHLEHVDSGTCTMEVPKQCCSKRTNCFHILSSVLWHTRDRRAYCAATSHCSEAPKRCCSKKTVTELDSVHSHSEHVGSSTCTMDAHKQCCSKKTVTEPDSVHSHSEHVGNSTCTMDAPKQCCSKKTVTEPDSVHSHLKHVGSSTCRTEAPKQCCSKKTDSVHDHLEQVGSSTCRSEPCPKNNHHHDQECDGEGHSKDEVINHKEEETGVQAAGCGHVQQDQKVHDCSPVDRSAIHVCDDIAAVSTACSYHGDATSMAWSDVGCCTSYRKECCRHRHSAAGFGGGLTEIVTE</sequence>
<dbReference type="GO" id="GO:0046872">
    <property type="term" value="F:metal ion binding"/>
    <property type="evidence" value="ECO:0007669"/>
    <property type="project" value="UniProtKB-KW"/>
</dbReference>
<keyword evidence="4 10" id="KW-0479">Metal-binding</keyword>
<dbReference type="Proteomes" id="UP001279734">
    <property type="component" value="Unassembled WGS sequence"/>
</dbReference>
<comment type="similarity">
    <text evidence="2 10">Belongs to the cation transport ATPase (P-type) (TC 3.A.3) family. Type IB subfamily.</text>
</comment>
<feature type="transmembrane region" description="Helical" evidence="10">
    <location>
        <begin position="343"/>
        <end position="371"/>
    </location>
</feature>
<dbReference type="InterPro" id="IPR023214">
    <property type="entry name" value="HAD_sf"/>
</dbReference>
<dbReference type="Gene3D" id="2.70.150.10">
    <property type="entry name" value="Calcium-transporting ATPase, cytoplasmic transduction domain A"/>
    <property type="match status" value="1"/>
</dbReference>
<feature type="domain" description="HMA" evidence="11">
    <location>
        <begin position="14"/>
        <end position="80"/>
    </location>
</feature>
<dbReference type="InterPro" id="IPR006121">
    <property type="entry name" value="HMA_dom"/>
</dbReference>
<reference evidence="12" key="1">
    <citation type="submission" date="2023-05" db="EMBL/GenBank/DDBJ databases">
        <title>Nepenthes gracilis genome sequencing.</title>
        <authorList>
            <person name="Fukushima K."/>
        </authorList>
    </citation>
    <scope>NUCLEOTIDE SEQUENCE</scope>
    <source>
        <strain evidence="12">SING2019-196</strain>
    </source>
</reference>
<dbReference type="FunFam" id="3.40.1110.10:FF:000043">
    <property type="entry name" value="Putative cadmium/zinc-transporting ATPase 3"/>
    <property type="match status" value="1"/>
</dbReference>
<dbReference type="CDD" id="cd02079">
    <property type="entry name" value="P-type_ATPase_HM"/>
    <property type="match status" value="1"/>
</dbReference>
<dbReference type="InterPro" id="IPR023298">
    <property type="entry name" value="ATPase_P-typ_TM_dom_sf"/>
</dbReference>
<keyword evidence="8 10" id="KW-1133">Transmembrane helix</keyword>
<dbReference type="SUPFAM" id="SSF56784">
    <property type="entry name" value="HAD-like"/>
    <property type="match status" value="1"/>
</dbReference>
<dbReference type="InterPro" id="IPR059000">
    <property type="entry name" value="ATPase_P-type_domA"/>
</dbReference>
<organism evidence="12 13">
    <name type="scientific">Nepenthes gracilis</name>
    <name type="common">Slender pitcher plant</name>
    <dbReference type="NCBI Taxonomy" id="150966"/>
    <lineage>
        <taxon>Eukaryota</taxon>
        <taxon>Viridiplantae</taxon>
        <taxon>Streptophyta</taxon>
        <taxon>Embryophyta</taxon>
        <taxon>Tracheophyta</taxon>
        <taxon>Spermatophyta</taxon>
        <taxon>Magnoliopsida</taxon>
        <taxon>eudicotyledons</taxon>
        <taxon>Gunneridae</taxon>
        <taxon>Pentapetalae</taxon>
        <taxon>Caryophyllales</taxon>
        <taxon>Nepenthaceae</taxon>
        <taxon>Nepenthes</taxon>
    </lineage>
</organism>
<dbReference type="PANTHER" id="PTHR48085">
    <property type="entry name" value="CADMIUM/ZINC-TRANSPORTING ATPASE HMA2-RELATED"/>
    <property type="match status" value="1"/>
</dbReference>
<gene>
    <name evidence="12" type="ORF">Nepgr_015452</name>
</gene>
<dbReference type="PROSITE" id="PS50846">
    <property type="entry name" value="HMA_2"/>
    <property type="match status" value="1"/>
</dbReference>
<feature type="transmembrane region" description="Helical" evidence="10">
    <location>
        <begin position="681"/>
        <end position="705"/>
    </location>
</feature>
<evidence type="ECO:0000256" key="3">
    <source>
        <dbReference type="ARBA" id="ARBA00022692"/>
    </source>
</evidence>
<dbReference type="AlphaFoldDB" id="A0AAD3SNK2"/>
<evidence type="ECO:0000256" key="7">
    <source>
        <dbReference type="ARBA" id="ARBA00022967"/>
    </source>
</evidence>
<dbReference type="InterPro" id="IPR036163">
    <property type="entry name" value="HMA_dom_sf"/>
</dbReference>
<dbReference type="PROSITE" id="PS01229">
    <property type="entry name" value="COF_2"/>
    <property type="match status" value="1"/>
</dbReference>
<keyword evidence="6 10" id="KW-0067">ATP-binding</keyword>
<evidence type="ECO:0000256" key="1">
    <source>
        <dbReference type="ARBA" id="ARBA00004141"/>
    </source>
</evidence>
<comment type="subcellular location">
    <subcellularLocation>
        <location evidence="1">Membrane</location>
        <topology evidence="1">Multi-pass membrane protein</topology>
    </subcellularLocation>
</comment>
<dbReference type="NCBIfam" id="TIGR01512">
    <property type="entry name" value="ATPase-IB2_Cd"/>
    <property type="match status" value="1"/>
</dbReference>
<dbReference type="SUPFAM" id="SSF55008">
    <property type="entry name" value="HMA, heavy metal-associated domain"/>
    <property type="match status" value="1"/>
</dbReference>
<evidence type="ECO:0000256" key="8">
    <source>
        <dbReference type="ARBA" id="ARBA00022989"/>
    </source>
</evidence>
<dbReference type="InterPro" id="IPR023299">
    <property type="entry name" value="ATPase_P-typ_cyto_dom_N"/>
</dbReference>
<keyword evidence="9 10" id="KW-0472">Membrane</keyword>
<dbReference type="Gene3D" id="3.30.70.100">
    <property type="match status" value="1"/>
</dbReference>
<dbReference type="GO" id="GO:0016887">
    <property type="term" value="F:ATP hydrolysis activity"/>
    <property type="evidence" value="ECO:0007669"/>
    <property type="project" value="InterPro"/>
</dbReference>
<accession>A0AAD3SNK2</accession>
<dbReference type="SFLD" id="SFLDS00003">
    <property type="entry name" value="Haloacid_Dehalogenase"/>
    <property type="match status" value="1"/>
</dbReference>
<keyword evidence="3 10" id="KW-0812">Transmembrane</keyword>
<dbReference type="InterPro" id="IPR001757">
    <property type="entry name" value="P_typ_ATPase"/>
</dbReference>
<comment type="caution">
    <text evidence="12">The sequence shown here is derived from an EMBL/GenBank/DDBJ whole genome shotgun (WGS) entry which is preliminary data.</text>
</comment>
<evidence type="ECO:0000259" key="11">
    <source>
        <dbReference type="PROSITE" id="PS50846"/>
    </source>
</evidence>
<dbReference type="InterPro" id="IPR027256">
    <property type="entry name" value="P-typ_ATPase_IB"/>
</dbReference>
<proteinExistence type="inferred from homology"/>
<dbReference type="InterPro" id="IPR008250">
    <property type="entry name" value="ATPase_P-typ_transduc_dom_A_sf"/>
</dbReference>
<keyword evidence="5 10" id="KW-0547">Nucleotide-binding</keyword>
<dbReference type="SFLD" id="SFLDF00027">
    <property type="entry name" value="p-type_atpase"/>
    <property type="match status" value="1"/>
</dbReference>
<dbReference type="SUPFAM" id="SSF81653">
    <property type="entry name" value="Calcium ATPase, transduction domain A"/>
    <property type="match status" value="1"/>
</dbReference>
<dbReference type="Pfam" id="PF00702">
    <property type="entry name" value="Hydrolase"/>
    <property type="match status" value="1"/>
</dbReference>
<keyword evidence="13" id="KW-1185">Reference proteome</keyword>
<protein>
    <recommendedName>
        <fullName evidence="11">HMA domain-containing protein</fullName>
    </recommendedName>
</protein>
<feature type="transmembrane region" description="Helical" evidence="10">
    <location>
        <begin position="656"/>
        <end position="675"/>
    </location>
</feature>
<dbReference type="Gene3D" id="3.40.1110.10">
    <property type="entry name" value="Calcium-transporting ATPase, cytoplasmic domain N"/>
    <property type="match status" value="1"/>
</dbReference>
<dbReference type="GO" id="GO:0005524">
    <property type="term" value="F:ATP binding"/>
    <property type="evidence" value="ECO:0007669"/>
    <property type="project" value="UniProtKB-UniRule"/>
</dbReference>
<dbReference type="SFLD" id="SFLDG00002">
    <property type="entry name" value="C1.7:_P-type_atpase_like"/>
    <property type="match status" value="1"/>
</dbReference>
<evidence type="ECO:0000313" key="13">
    <source>
        <dbReference type="Proteomes" id="UP001279734"/>
    </source>
</evidence>
<evidence type="ECO:0000256" key="5">
    <source>
        <dbReference type="ARBA" id="ARBA00022741"/>
    </source>
</evidence>
<dbReference type="GO" id="GO:0019829">
    <property type="term" value="F:ATPase-coupled monoatomic cation transmembrane transporter activity"/>
    <property type="evidence" value="ECO:0007669"/>
    <property type="project" value="InterPro"/>
</dbReference>
<evidence type="ECO:0000256" key="2">
    <source>
        <dbReference type="ARBA" id="ARBA00006024"/>
    </source>
</evidence>
<dbReference type="GO" id="GO:0016020">
    <property type="term" value="C:membrane"/>
    <property type="evidence" value="ECO:0007669"/>
    <property type="project" value="UniProtKB-SubCell"/>
</dbReference>
<dbReference type="Gene3D" id="3.40.50.1000">
    <property type="entry name" value="HAD superfamily/HAD-like"/>
    <property type="match status" value="1"/>
</dbReference>
<dbReference type="InterPro" id="IPR018303">
    <property type="entry name" value="ATPase_P-typ_P_site"/>
</dbReference>
<dbReference type="PROSITE" id="PS00154">
    <property type="entry name" value="ATPASE_E1_E2"/>
    <property type="match status" value="1"/>
</dbReference>
<evidence type="ECO:0000256" key="10">
    <source>
        <dbReference type="RuleBase" id="RU362081"/>
    </source>
</evidence>
<dbReference type="SUPFAM" id="SSF81665">
    <property type="entry name" value="Calcium ATPase, transmembrane domain M"/>
    <property type="match status" value="1"/>
</dbReference>
<dbReference type="InterPro" id="IPR036412">
    <property type="entry name" value="HAD-like_sf"/>
</dbReference>
<feature type="transmembrane region" description="Helical" evidence="10">
    <location>
        <begin position="316"/>
        <end position="337"/>
    </location>
</feature>
<evidence type="ECO:0000256" key="6">
    <source>
        <dbReference type="ARBA" id="ARBA00022840"/>
    </source>
</evidence>
<dbReference type="FunFam" id="2.70.150.10:FF:000002">
    <property type="entry name" value="Copper-transporting ATPase 1, putative"/>
    <property type="match status" value="1"/>
</dbReference>
<evidence type="ECO:0000256" key="9">
    <source>
        <dbReference type="ARBA" id="ARBA00023136"/>
    </source>
</evidence>
<dbReference type="PRINTS" id="PR00119">
    <property type="entry name" value="CATATPASE"/>
</dbReference>
<keyword evidence="7" id="KW-1278">Translocase</keyword>
<dbReference type="NCBIfam" id="TIGR01494">
    <property type="entry name" value="ATPase_P-type"/>
    <property type="match status" value="1"/>
</dbReference>